<sequence>MNFDNGINNFFRREVVKIDNTLLPEGFAGDRKSMRACMQVVNDILNNMGQASAKARGIEKPMTTAEKLRNSDHIVYLLVDRDGNNSNGSVIGMLKMGKKRLYMIDEHEKRNEGMAHCILDFYIHESKQGMGYERKLLDYMLHEEGVEPEKLAINCPSEHFLRFLQKHYNLTQDMYQSNNFVVFSGFFNNSPHDKENHLKIAHRYGISSPELSPRSAENKLTFSGRHTAFKRVTTMGEIVQSSHLK</sequence>
<dbReference type="Proteomes" id="UP000494040">
    <property type="component" value="Unassembled WGS sequence"/>
</dbReference>
<proteinExistence type="inferred from homology"/>
<dbReference type="EnsemblMetazoa" id="XM_014396781.2">
    <property type="protein sequence ID" value="XP_014252267.1"/>
    <property type="gene ID" value="LOC106668237"/>
</dbReference>
<comment type="function">
    <text evidence="3">Specifically acetylates 'Lys-40' in alpha-tubulin on the lumenal side of microtubules. Promotes microtubule destabilization and accelerates microtubule dynamics; this activity may be independent of acetylation activity. Acetylates alpha-tubulin with a slow enzymatic rate, due to a catalytic site that is not optimized for acetyl transfer. Enters the microtubule through each end and diffuses quickly throughout the lumen of microtubules. Acetylates only long/old microtubules because of its slow acetylation rate since it does not have time to act on dynamically unstable microtubules before the enzyme is released.</text>
</comment>
<dbReference type="GO" id="GO:0019799">
    <property type="term" value="F:tubulin N-acetyltransferase activity"/>
    <property type="evidence" value="ECO:0007669"/>
    <property type="project" value="UniProtKB-UniRule"/>
</dbReference>
<comment type="caution">
    <text evidence="3">Lacks conserved residue(s) required for the propagation of feature annotation.</text>
</comment>
<accession>A0A8I6RYP0</accession>
<dbReference type="InterPro" id="IPR038746">
    <property type="entry name" value="Atat"/>
</dbReference>
<dbReference type="KEGG" id="clec:106668237"/>
<dbReference type="GO" id="GO:0005874">
    <property type="term" value="C:microtubule"/>
    <property type="evidence" value="ECO:0007669"/>
    <property type="project" value="InterPro"/>
</dbReference>
<keyword evidence="6" id="KW-1185">Reference proteome</keyword>
<feature type="domain" description="N-acetyltransferase" evidence="4">
    <location>
        <begin position="1"/>
        <end position="187"/>
    </location>
</feature>
<evidence type="ECO:0000256" key="2">
    <source>
        <dbReference type="ARBA" id="ARBA00023315"/>
    </source>
</evidence>
<dbReference type="PANTHER" id="PTHR12327:SF0">
    <property type="entry name" value="ALPHA-TUBULIN N-ACETYLTRANSFERASE 1"/>
    <property type="match status" value="1"/>
</dbReference>
<dbReference type="OrthoDB" id="447510at2759"/>
<dbReference type="GeneID" id="106668237"/>
<comment type="catalytic activity">
    <reaction evidence="3">
        <text>L-lysyl-[alpha-tubulin] + acetyl-CoA = N(6)-acetyl-L-lysyl-[alpha-tubulin] + CoA + H(+)</text>
        <dbReference type="Rhea" id="RHEA:15277"/>
        <dbReference type="Rhea" id="RHEA-COMP:11278"/>
        <dbReference type="Rhea" id="RHEA-COMP:11279"/>
        <dbReference type="ChEBI" id="CHEBI:15378"/>
        <dbReference type="ChEBI" id="CHEBI:29969"/>
        <dbReference type="ChEBI" id="CHEBI:57287"/>
        <dbReference type="ChEBI" id="CHEBI:57288"/>
        <dbReference type="ChEBI" id="CHEBI:61930"/>
        <dbReference type="EC" id="2.3.1.108"/>
    </reaction>
</comment>
<name>A0A8I6RYP0_CIMLE</name>
<comment type="similarity">
    <text evidence="3">Belongs to the acetyltransferase ATAT1 family.</text>
</comment>
<dbReference type="RefSeq" id="XP_014252267.1">
    <property type="nucleotide sequence ID" value="XM_014396781.2"/>
</dbReference>
<dbReference type="PROSITE" id="PS51730">
    <property type="entry name" value="GNAT_ATAT"/>
    <property type="match status" value="1"/>
</dbReference>
<dbReference type="PANTHER" id="PTHR12327">
    <property type="entry name" value="ALPHA-TUBULIN N-ACETYLTRANSFERASE 1"/>
    <property type="match status" value="1"/>
</dbReference>
<dbReference type="EC" id="2.3.1.108" evidence="3"/>
<keyword evidence="1 3" id="KW-0808">Transferase</keyword>
<protein>
    <recommendedName>
        <fullName evidence="3">Alpha-tubulin N-acetyltransferase</fullName>
        <shortName evidence="3">Alpha-TAT</shortName>
        <shortName evidence="3">TAT</shortName>
        <ecNumber evidence="3">2.3.1.108</ecNumber>
    </recommendedName>
    <alternativeName>
        <fullName evidence="3">Acetyltransferase mec-17 homolog</fullName>
    </alternativeName>
</protein>
<dbReference type="GO" id="GO:0048666">
    <property type="term" value="P:neuron development"/>
    <property type="evidence" value="ECO:0007669"/>
    <property type="project" value="UniProtKB-UniRule"/>
</dbReference>
<evidence type="ECO:0000259" key="4">
    <source>
        <dbReference type="PROSITE" id="PS51730"/>
    </source>
</evidence>
<organism evidence="5 6">
    <name type="scientific">Cimex lectularius</name>
    <name type="common">Bed bug</name>
    <name type="synonym">Acanthia lectularia</name>
    <dbReference type="NCBI Taxonomy" id="79782"/>
    <lineage>
        <taxon>Eukaryota</taxon>
        <taxon>Metazoa</taxon>
        <taxon>Ecdysozoa</taxon>
        <taxon>Arthropoda</taxon>
        <taxon>Hexapoda</taxon>
        <taxon>Insecta</taxon>
        <taxon>Pterygota</taxon>
        <taxon>Neoptera</taxon>
        <taxon>Paraneoptera</taxon>
        <taxon>Hemiptera</taxon>
        <taxon>Heteroptera</taxon>
        <taxon>Panheteroptera</taxon>
        <taxon>Cimicomorpha</taxon>
        <taxon>Cimicidae</taxon>
        <taxon>Cimex</taxon>
    </lineage>
</organism>
<dbReference type="GO" id="GO:0070507">
    <property type="term" value="P:regulation of microtubule cytoskeleton organization"/>
    <property type="evidence" value="ECO:0007669"/>
    <property type="project" value="UniProtKB-UniRule"/>
</dbReference>
<dbReference type="InterPro" id="IPR007965">
    <property type="entry name" value="GNAT_ATAT"/>
</dbReference>
<keyword evidence="2 3" id="KW-0012">Acyltransferase</keyword>
<reference evidence="5" key="1">
    <citation type="submission" date="2022-01" db="UniProtKB">
        <authorList>
            <consortium name="EnsemblMetazoa"/>
        </authorList>
    </citation>
    <scope>IDENTIFICATION</scope>
</reference>
<dbReference type="Pfam" id="PF05301">
    <property type="entry name" value="Acetyltransf_16"/>
    <property type="match status" value="1"/>
</dbReference>
<dbReference type="Gene3D" id="3.40.630.30">
    <property type="match status" value="1"/>
</dbReference>
<evidence type="ECO:0000256" key="1">
    <source>
        <dbReference type="ARBA" id="ARBA00022679"/>
    </source>
</evidence>
<evidence type="ECO:0000256" key="3">
    <source>
        <dbReference type="HAMAP-Rule" id="MF_03130"/>
    </source>
</evidence>
<dbReference type="AlphaFoldDB" id="A0A8I6RYP0"/>
<evidence type="ECO:0000313" key="6">
    <source>
        <dbReference type="Proteomes" id="UP000494040"/>
    </source>
</evidence>
<evidence type="ECO:0000313" key="5">
    <source>
        <dbReference type="EnsemblMetazoa" id="XP_014252267.1"/>
    </source>
</evidence>
<dbReference type="HAMAP" id="MF_03130">
    <property type="entry name" value="mec17"/>
    <property type="match status" value="1"/>
</dbReference>